<protein>
    <recommendedName>
        <fullName evidence="7">TRAP transporter large permease protein</fullName>
    </recommendedName>
</protein>
<dbReference type="GO" id="GO:0005886">
    <property type="term" value="C:plasma membrane"/>
    <property type="evidence" value="ECO:0007669"/>
    <property type="project" value="UniProtKB-SubCell"/>
</dbReference>
<organism evidence="9 10">
    <name type="scientific">Spartinivicinus marinus</name>
    <dbReference type="NCBI Taxonomy" id="2994442"/>
    <lineage>
        <taxon>Bacteria</taxon>
        <taxon>Pseudomonadati</taxon>
        <taxon>Pseudomonadota</taxon>
        <taxon>Gammaproteobacteria</taxon>
        <taxon>Oceanospirillales</taxon>
        <taxon>Zooshikellaceae</taxon>
        <taxon>Spartinivicinus</taxon>
    </lineage>
</organism>
<feature type="domain" description="TRAP C4-dicarboxylate transport system permease DctM subunit" evidence="8">
    <location>
        <begin position="12"/>
        <end position="430"/>
    </location>
</feature>
<dbReference type="NCBIfam" id="TIGR00786">
    <property type="entry name" value="dctM"/>
    <property type="match status" value="1"/>
</dbReference>
<evidence type="ECO:0000313" key="10">
    <source>
        <dbReference type="Proteomes" id="UP000569732"/>
    </source>
</evidence>
<evidence type="ECO:0000313" key="9">
    <source>
        <dbReference type="EMBL" id="NYZ68122.1"/>
    </source>
</evidence>
<dbReference type="Proteomes" id="UP000569732">
    <property type="component" value="Unassembled WGS sequence"/>
</dbReference>
<evidence type="ECO:0000256" key="7">
    <source>
        <dbReference type="RuleBase" id="RU369079"/>
    </source>
</evidence>
<accession>A0A853I8S4</accession>
<feature type="transmembrane region" description="Helical" evidence="7">
    <location>
        <begin position="142"/>
        <end position="166"/>
    </location>
</feature>
<evidence type="ECO:0000256" key="3">
    <source>
        <dbReference type="ARBA" id="ARBA00022519"/>
    </source>
</evidence>
<keyword evidence="3 7" id="KW-0997">Cell inner membrane</keyword>
<dbReference type="AlphaFoldDB" id="A0A853I8S4"/>
<proteinExistence type="inferred from homology"/>
<comment type="subunit">
    <text evidence="7">The complex comprises the extracytoplasmic solute receptor protein and the two transmembrane proteins.</text>
</comment>
<dbReference type="PIRSF" id="PIRSF006066">
    <property type="entry name" value="HI0050"/>
    <property type="match status" value="1"/>
</dbReference>
<dbReference type="RefSeq" id="WP_180570140.1">
    <property type="nucleotide sequence ID" value="NZ_JACCKB010000035.1"/>
</dbReference>
<feature type="transmembrane region" description="Helical" evidence="7">
    <location>
        <begin position="328"/>
        <end position="361"/>
    </location>
</feature>
<keyword evidence="10" id="KW-1185">Reference proteome</keyword>
<feature type="transmembrane region" description="Helical" evidence="7">
    <location>
        <begin position="58"/>
        <end position="75"/>
    </location>
</feature>
<dbReference type="PANTHER" id="PTHR33362">
    <property type="entry name" value="SIALIC ACID TRAP TRANSPORTER PERMEASE PROTEIN SIAT-RELATED"/>
    <property type="match status" value="1"/>
</dbReference>
<evidence type="ECO:0000259" key="8">
    <source>
        <dbReference type="Pfam" id="PF06808"/>
    </source>
</evidence>
<keyword evidence="7" id="KW-0813">Transport</keyword>
<comment type="caution">
    <text evidence="9">The sequence shown here is derived from an EMBL/GenBank/DDBJ whole genome shotgun (WGS) entry which is preliminary data.</text>
</comment>
<comment type="similarity">
    <text evidence="7">Belongs to the TRAP transporter large permease family.</text>
</comment>
<evidence type="ECO:0000256" key="4">
    <source>
        <dbReference type="ARBA" id="ARBA00022692"/>
    </source>
</evidence>
<evidence type="ECO:0000256" key="2">
    <source>
        <dbReference type="ARBA" id="ARBA00022475"/>
    </source>
</evidence>
<keyword evidence="5 7" id="KW-1133">Transmembrane helix</keyword>
<feature type="transmembrane region" description="Helical" evidence="7">
    <location>
        <begin position="406"/>
        <end position="434"/>
    </location>
</feature>
<dbReference type="InterPro" id="IPR010656">
    <property type="entry name" value="DctM"/>
</dbReference>
<dbReference type="InterPro" id="IPR004681">
    <property type="entry name" value="TRAP_DctM"/>
</dbReference>
<feature type="transmembrane region" description="Helical" evidence="7">
    <location>
        <begin position="231"/>
        <end position="249"/>
    </location>
</feature>
<gene>
    <name evidence="9" type="ORF">H0A36_19070</name>
</gene>
<keyword evidence="6 7" id="KW-0472">Membrane</keyword>
<feature type="transmembrane region" description="Helical" evidence="7">
    <location>
        <begin position="255"/>
        <end position="273"/>
    </location>
</feature>
<sequence>MEIGLIALILTIVLFALLAAGVWVSIALICVALTAMVLGSPVSPGDVLVTTIWGASNSYELASLPMFIWMGEILFRNKLSEAMFAGLAPWLGRLPGRLLHVNIWGCGIFAAVSGSSSATTATIGKMTLPELAKRNYDEKLSIGTLAGSGTLGLLIPPSIILIVYGAATDQSIARLFIAGIVPGLLLLLLFTSYVIVQSTIKKTKSGGLVNTKITADEQYTFKEKVAALNKLLPIVFLIGGLIGSIYFGIASPTEAAAVGVILSLFITKMKGTLSTQSFIESIMAATSTSCMIIFILASAAFLTSAMGFTGIPRELANWIGQLQLSPVLLLAVLTVFFVILGCFLDGISVVVLTTSIILPIVESVDINPIWFGIYLVVVVEMSQITPPVGFNLFVIQSLTDKNILTIAGYAFPFFLLMLFAVVLMCIFPQIALWLPEQMNNY</sequence>
<evidence type="ECO:0000256" key="6">
    <source>
        <dbReference type="ARBA" id="ARBA00023136"/>
    </source>
</evidence>
<keyword evidence="2" id="KW-1003">Cell membrane</keyword>
<feature type="transmembrane region" description="Helical" evidence="7">
    <location>
        <begin position="7"/>
        <end position="38"/>
    </location>
</feature>
<dbReference type="Pfam" id="PF06808">
    <property type="entry name" value="DctM"/>
    <property type="match status" value="1"/>
</dbReference>
<name>A0A853I8S4_9GAMM</name>
<feature type="transmembrane region" description="Helical" evidence="7">
    <location>
        <begin position="172"/>
        <end position="196"/>
    </location>
</feature>
<comment type="caution">
    <text evidence="7">Lacks conserved residue(s) required for the propagation of feature annotation.</text>
</comment>
<evidence type="ECO:0000256" key="5">
    <source>
        <dbReference type="ARBA" id="ARBA00022989"/>
    </source>
</evidence>
<feature type="transmembrane region" description="Helical" evidence="7">
    <location>
        <begin position="373"/>
        <end position="394"/>
    </location>
</feature>
<feature type="transmembrane region" description="Helical" evidence="7">
    <location>
        <begin position="285"/>
        <end position="308"/>
    </location>
</feature>
<comment type="subcellular location">
    <subcellularLocation>
        <location evidence="1 7">Cell inner membrane</location>
        <topology evidence="1 7">Multi-pass membrane protein</topology>
    </subcellularLocation>
</comment>
<comment type="function">
    <text evidence="7">Part of the tripartite ATP-independent periplasmic (TRAP) transport system.</text>
</comment>
<reference evidence="9 10" key="1">
    <citation type="submission" date="2020-07" db="EMBL/GenBank/DDBJ databases">
        <title>Endozoicomonas sp. nov., isolated from sediment.</title>
        <authorList>
            <person name="Gu T."/>
        </authorList>
    </citation>
    <scope>NUCLEOTIDE SEQUENCE [LARGE SCALE GENOMIC DNA]</scope>
    <source>
        <strain evidence="9 10">SM1973</strain>
    </source>
</reference>
<dbReference type="PANTHER" id="PTHR33362:SF5">
    <property type="entry name" value="C4-DICARBOXYLATE TRAP TRANSPORTER LARGE PERMEASE PROTEIN DCTM"/>
    <property type="match status" value="1"/>
</dbReference>
<evidence type="ECO:0000256" key="1">
    <source>
        <dbReference type="ARBA" id="ARBA00004429"/>
    </source>
</evidence>
<keyword evidence="4 7" id="KW-0812">Transmembrane</keyword>
<dbReference type="EMBL" id="JACCKB010000035">
    <property type="protein sequence ID" value="NYZ68122.1"/>
    <property type="molecule type" value="Genomic_DNA"/>
</dbReference>
<dbReference type="GO" id="GO:0022857">
    <property type="term" value="F:transmembrane transporter activity"/>
    <property type="evidence" value="ECO:0007669"/>
    <property type="project" value="UniProtKB-UniRule"/>
</dbReference>